<dbReference type="SUPFAM" id="SSF111369">
    <property type="entry name" value="HlyD-like secretion proteins"/>
    <property type="match status" value="1"/>
</dbReference>
<dbReference type="RefSeq" id="WP_153115502.1">
    <property type="nucleotide sequence ID" value="NZ_JACIGE010000004.1"/>
</dbReference>
<dbReference type="PROSITE" id="PS51257">
    <property type="entry name" value="PROKAR_LIPOPROTEIN"/>
    <property type="match status" value="1"/>
</dbReference>
<protein>
    <submittedName>
        <fullName evidence="7">Cobalt-zinc-cadmium efflux system membrane fusion protein</fullName>
    </submittedName>
</protein>
<keyword evidence="2" id="KW-0813">Transport</keyword>
<dbReference type="NCBIfam" id="TIGR01730">
    <property type="entry name" value="RND_mfp"/>
    <property type="match status" value="1"/>
</dbReference>
<dbReference type="OrthoDB" id="9806939at2"/>
<feature type="region of interest" description="Disordered" evidence="3">
    <location>
        <begin position="332"/>
        <end position="351"/>
    </location>
</feature>
<keyword evidence="8" id="KW-1185">Reference proteome</keyword>
<evidence type="ECO:0000256" key="2">
    <source>
        <dbReference type="ARBA" id="ARBA00022448"/>
    </source>
</evidence>
<feature type="chain" id="PRO_5032440991" evidence="4">
    <location>
        <begin position="18"/>
        <end position="406"/>
    </location>
</feature>
<dbReference type="InterPro" id="IPR058647">
    <property type="entry name" value="BSH_CzcB-like"/>
</dbReference>
<dbReference type="InterPro" id="IPR051909">
    <property type="entry name" value="MFP_Cation_Efflux"/>
</dbReference>
<feature type="signal peptide" evidence="4">
    <location>
        <begin position="1"/>
        <end position="17"/>
    </location>
</feature>
<comment type="similarity">
    <text evidence="1">Belongs to the membrane fusion protein (MFP) (TC 8.A.1) family.</text>
</comment>
<dbReference type="Proteomes" id="UP000587070">
    <property type="component" value="Unassembled WGS sequence"/>
</dbReference>
<gene>
    <name evidence="7" type="ORF">GGD90_001353</name>
</gene>
<reference evidence="7 8" key="1">
    <citation type="submission" date="2020-08" db="EMBL/GenBank/DDBJ databases">
        <title>Genome sequencing of Purple Non-Sulfur Bacteria from various extreme environments.</title>
        <authorList>
            <person name="Mayer M."/>
        </authorList>
    </citation>
    <scope>NUCLEOTIDE SEQUENCE [LARGE SCALE GENOMIC DNA]</scope>
    <source>
        <strain evidence="7 8">2761</strain>
    </source>
</reference>
<sequence length="406" mass="42647">MKISHLPLLLCSLALLAACNKEETSTAAQAPADPMLVVAPATLLPQLKIEPVHTAAVSEMVRVAGKIDFDEQRLARIGATVTGRVTELIAAPGKAVRAGEPLAMLNSTELGAAQLAYLKARAQADLATRAAERARSLFEGDVIGAAELQRRESEQSIAAAERRAASDQLRVLGLPVASIRRLDEQGAINSLSPVVSSIAGIVVDRRVTQGQVVGPTDTLFTVADLSRLWAVAQVPEEQASKVKAGQSVSIEVPALDSERITGRLIHVGETVNPETRTVLVRTELDNSDRRLKPAMLATMLIAGKPVERPVVPNAAVVRENDADYVFVATGGDGSSAGDAKPPAAAPAGAAEKAPTAIEFRLTPVSLGPESGGQRAVLSGVKPGERIVVDGAFHLNNERKRKELEGS</sequence>
<evidence type="ECO:0000256" key="4">
    <source>
        <dbReference type="SAM" id="SignalP"/>
    </source>
</evidence>
<organism evidence="7 8">
    <name type="scientific">Rhodocyclus tenuis</name>
    <name type="common">Rhodospirillum tenue</name>
    <dbReference type="NCBI Taxonomy" id="1066"/>
    <lineage>
        <taxon>Bacteria</taxon>
        <taxon>Pseudomonadati</taxon>
        <taxon>Pseudomonadota</taxon>
        <taxon>Betaproteobacteria</taxon>
        <taxon>Rhodocyclales</taxon>
        <taxon>Rhodocyclaceae</taxon>
        <taxon>Rhodocyclus</taxon>
    </lineage>
</organism>
<evidence type="ECO:0000259" key="6">
    <source>
        <dbReference type="Pfam" id="PF25973"/>
    </source>
</evidence>
<evidence type="ECO:0000256" key="1">
    <source>
        <dbReference type="ARBA" id="ARBA00009477"/>
    </source>
</evidence>
<dbReference type="PANTHER" id="PTHR30097">
    <property type="entry name" value="CATION EFFLUX SYSTEM PROTEIN CUSB"/>
    <property type="match status" value="1"/>
</dbReference>
<evidence type="ECO:0000259" key="5">
    <source>
        <dbReference type="Pfam" id="PF25954"/>
    </source>
</evidence>
<dbReference type="InterPro" id="IPR006143">
    <property type="entry name" value="RND_pump_MFP"/>
</dbReference>
<proteinExistence type="inferred from homology"/>
<dbReference type="FunFam" id="2.40.30.170:FF:000010">
    <property type="entry name" value="Efflux RND transporter periplasmic adaptor subunit"/>
    <property type="match status" value="1"/>
</dbReference>
<dbReference type="GO" id="GO:0022857">
    <property type="term" value="F:transmembrane transporter activity"/>
    <property type="evidence" value="ECO:0007669"/>
    <property type="project" value="InterPro"/>
</dbReference>
<feature type="compositionally biased region" description="Low complexity" evidence="3">
    <location>
        <begin position="335"/>
        <end position="351"/>
    </location>
</feature>
<dbReference type="InterPro" id="IPR058792">
    <property type="entry name" value="Beta-barrel_RND_2"/>
</dbReference>
<comment type="caution">
    <text evidence="7">The sequence shown here is derived from an EMBL/GenBank/DDBJ whole genome shotgun (WGS) entry which is preliminary data.</text>
</comment>
<dbReference type="Pfam" id="PF25954">
    <property type="entry name" value="Beta-barrel_RND_2"/>
    <property type="match status" value="1"/>
</dbReference>
<evidence type="ECO:0000313" key="8">
    <source>
        <dbReference type="Proteomes" id="UP000587070"/>
    </source>
</evidence>
<dbReference type="Gene3D" id="2.40.50.100">
    <property type="match status" value="1"/>
</dbReference>
<feature type="domain" description="CzcB-like barrel-sandwich hybrid" evidence="6">
    <location>
        <begin position="74"/>
        <end position="224"/>
    </location>
</feature>
<evidence type="ECO:0000313" key="7">
    <source>
        <dbReference type="EMBL" id="MBB4246987.1"/>
    </source>
</evidence>
<dbReference type="Gene3D" id="2.40.30.170">
    <property type="match status" value="1"/>
</dbReference>
<accession>A0A840FXY8</accession>
<feature type="domain" description="CusB-like beta-barrel" evidence="5">
    <location>
        <begin position="228"/>
        <end position="303"/>
    </location>
</feature>
<evidence type="ECO:0000256" key="3">
    <source>
        <dbReference type="SAM" id="MobiDB-lite"/>
    </source>
</evidence>
<name>A0A840FXY8_RHOTE</name>
<dbReference type="Pfam" id="PF25973">
    <property type="entry name" value="BSH_CzcB"/>
    <property type="match status" value="1"/>
</dbReference>
<keyword evidence="4" id="KW-0732">Signal</keyword>
<dbReference type="Gene3D" id="2.40.420.20">
    <property type="match status" value="1"/>
</dbReference>
<dbReference type="GO" id="GO:0016020">
    <property type="term" value="C:membrane"/>
    <property type="evidence" value="ECO:0007669"/>
    <property type="project" value="InterPro"/>
</dbReference>
<dbReference type="AlphaFoldDB" id="A0A840FXY8"/>
<dbReference type="EMBL" id="JACIGE010000004">
    <property type="protein sequence ID" value="MBB4246987.1"/>
    <property type="molecule type" value="Genomic_DNA"/>
</dbReference>